<name>X7ZZR1_MYCXE</name>
<feature type="region of interest" description="Disordered" evidence="1">
    <location>
        <begin position="1"/>
        <end position="30"/>
    </location>
</feature>
<accession>X7ZZR1</accession>
<gene>
    <name evidence="2" type="ORF">I553_6661</name>
</gene>
<dbReference type="EMBL" id="JAOB01000065">
    <property type="protein sequence ID" value="EUA24125.1"/>
    <property type="molecule type" value="Genomic_DNA"/>
</dbReference>
<feature type="compositionally biased region" description="Polar residues" evidence="1">
    <location>
        <begin position="1"/>
        <end position="11"/>
    </location>
</feature>
<evidence type="ECO:0000313" key="2">
    <source>
        <dbReference type="EMBL" id="EUA24125.1"/>
    </source>
</evidence>
<organism evidence="2">
    <name type="scientific">Mycobacterium xenopi 4042</name>
    <dbReference type="NCBI Taxonomy" id="1299334"/>
    <lineage>
        <taxon>Bacteria</taxon>
        <taxon>Bacillati</taxon>
        <taxon>Actinomycetota</taxon>
        <taxon>Actinomycetes</taxon>
        <taxon>Mycobacteriales</taxon>
        <taxon>Mycobacteriaceae</taxon>
        <taxon>Mycobacterium</taxon>
    </lineage>
</organism>
<evidence type="ECO:0000256" key="1">
    <source>
        <dbReference type="SAM" id="MobiDB-lite"/>
    </source>
</evidence>
<dbReference type="AlphaFoldDB" id="X7ZZR1"/>
<proteinExistence type="predicted"/>
<reference evidence="2" key="1">
    <citation type="submission" date="2014-01" db="EMBL/GenBank/DDBJ databases">
        <authorList>
            <person name="Brown-Elliot B."/>
            <person name="Wallace R."/>
            <person name="Lenaerts A."/>
            <person name="Ordway D."/>
            <person name="DeGroote M.A."/>
            <person name="Parker T."/>
            <person name="Sizemore C."/>
            <person name="Tallon L.J."/>
            <person name="Sadzewicz L.K."/>
            <person name="Sengamalay N."/>
            <person name="Fraser C.M."/>
            <person name="Hine E."/>
            <person name="Shefchek K.A."/>
            <person name="Das S.P."/>
            <person name="Tettelin H."/>
        </authorList>
    </citation>
    <scope>NUCLEOTIDE SEQUENCE [LARGE SCALE GENOMIC DNA]</scope>
    <source>
        <strain evidence="2">4042</strain>
    </source>
</reference>
<comment type="caution">
    <text evidence="2">The sequence shown here is derived from an EMBL/GenBank/DDBJ whole genome shotgun (WGS) entry which is preliminary data.</text>
</comment>
<protein>
    <submittedName>
        <fullName evidence="2">Uncharacterized protein</fullName>
    </submittedName>
</protein>
<sequence length="58" mass="6336">MSTSPPITSGRQIADVGALDNDHPWIGPQRPRQLSIADVDGDYFPRFPIQQDFGEPAG</sequence>